<dbReference type="InterPro" id="IPR029068">
    <property type="entry name" value="Glyas_Bleomycin-R_OHBP_Dase"/>
</dbReference>
<dbReference type="Proteomes" id="UP000216246">
    <property type="component" value="Chromosome"/>
</dbReference>
<dbReference type="GO" id="GO:0046872">
    <property type="term" value="F:metal ion binding"/>
    <property type="evidence" value="ECO:0007669"/>
    <property type="project" value="UniProtKB-KW"/>
</dbReference>
<keyword evidence="1" id="KW-0479">Metal-binding</keyword>
<dbReference type="PANTHER" id="PTHR43048">
    <property type="entry name" value="METHYLMALONYL-COA EPIMERASE"/>
    <property type="match status" value="1"/>
</dbReference>
<evidence type="ECO:0000313" key="3">
    <source>
        <dbReference type="EMBL" id="ASW90865.1"/>
    </source>
</evidence>
<dbReference type="InterPro" id="IPR051785">
    <property type="entry name" value="MMCE/EMCE_epimerase"/>
</dbReference>
<keyword evidence="3" id="KW-0223">Dioxygenase</keyword>
<feature type="domain" description="VOC" evidence="2">
    <location>
        <begin position="38"/>
        <end position="170"/>
    </location>
</feature>
<name>A0AAC9YL69_9MYCO</name>
<dbReference type="InterPro" id="IPR037523">
    <property type="entry name" value="VOC_core"/>
</dbReference>
<dbReference type="GO" id="GO:0046491">
    <property type="term" value="P:L-methylmalonyl-CoA metabolic process"/>
    <property type="evidence" value="ECO:0007669"/>
    <property type="project" value="TreeGrafter"/>
</dbReference>
<dbReference type="Gene3D" id="3.10.180.10">
    <property type="entry name" value="2,3-Dihydroxybiphenyl 1,2-Dioxygenase, domain 1"/>
    <property type="match status" value="1"/>
</dbReference>
<dbReference type="PROSITE" id="PS51819">
    <property type="entry name" value="VOC"/>
    <property type="match status" value="1"/>
</dbReference>
<dbReference type="AlphaFoldDB" id="A0AAC9YL69"/>
<accession>A0AAC9YL69</accession>
<proteinExistence type="predicted"/>
<dbReference type="PANTHER" id="PTHR43048:SF3">
    <property type="entry name" value="METHYLMALONYL-COA EPIMERASE, MITOCHONDRIAL"/>
    <property type="match status" value="1"/>
</dbReference>
<dbReference type="GO" id="GO:0004493">
    <property type="term" value="F:methylmalonyl-CoA epimerase activity"/>
    <property type="evidence" value="ECO:0007669"/>
    <property type="project" value="TreeGrafter"/>
</dbReference>
<dbReference type="InterPro" id="IPR004360">
    <property type="entry name" value="Glyas_Fos-R_dOase_dom"/>
</dbReference>
<gene>
    <name evidence="3" type="ORF">CKJ54_14050</name>
</gene>
<evidence type="ECO:0000313" key="4">
    <source>
        <dbReference type="Proteomes" id="UP000216246"/>
    </source>
</evidence>
<sequence length="185" mass="19526">MGDALHLPVNRRLHVRHSSAPPRQGAAVSQPRPLAVQNFSHLCVGVSDIEASLAFYTAVLGMDVVFDVELAGAGLDSVTGGAAQQGRMIGGLIGGTMIELLSLGAVPECPSGPHLGYTNMSFRVDDLDAAYDDVVRLHPGVRADPPVDIGGVRMFFIYDPDDTPIELLELPAGATSTVQLWRPGT</sequence>
<evidence type="ECO:0000259" key="2">
    <source>
        <dbReference type="PROSITE" id="PS51819"/>
    </source>
</evidence>
<dbReference type="SUPFAM" id="SSF54593">
    <property type="entry name" value="Glyoxalase/Bleomycin resistance protein/Dihydroxybiphenyl dioxygenase"/>
    <property type="match status" value="1"/>
</dbReference>
<evidence type="ECO:0000256" key="1">
    <source>
        <dbReference type="ARBA" id="ARBA00022723"/>
    </source>
</evidence>
<organism evidence="3 4">
    <name type="scientific">Mycobacterium marseillense</name>
    <dbReference type="NCBI Taxonomy" id="701042"/>
    <lineage>
        <taxon>Bacteria</taxon>
        <taxon>Bacillati</taxon>
        <taxon>Actinomycetota</taxon>
        <taxon>Actinomycetes</taxon>
        <taxon>Mycobacteriales</taxon>
        <taxon>Mycobacteriaceae</taxon>
        <taxon>Mycobacterium</taxon>
        <taxon>Mycobacterium avium complex (MAC)</taxon>
    </lineage>
</organism>
<dbReference type="EMBL" id="CP023147">
    <property type="protein sequence ID" value="ASW90865.1"/>
    <property type="molecule type" value="Genomic_DNA"/>
</dbReference>
<reference evidence="3 4" key="1">
    <citation type="submission" date="2017-08" db="EMBL/GenBank/DDBJ databases">
        <title>Phylogentic analysis of Mycobacterium avium complex whole genomes.</title>
        <authorList>
            <person name="Caverly L.J."/>
            <person name="Spilker T."/>
            <person name="LiPuma J."/>
        </authorList>
    </citation>
    <scope>NUCLEOTIDE SEQUENCE [LARGE SCALE GENOMIC DNA]</scope>
    <source>
        <strain evidence="3 4">FLAC0026</strain>
    </source>
</reference>
<keyword evidence="3" id="KW-0560">Oxidoreductase</keyword>
<protein>
    <submittedName>
        <fullName evidence="3">Extradiol dioxygenase</fullName>
    </submittedName>
</protein>
<dbReference type="Pfam" id="PF00903">
    <property type="entry name" value="Glyoxalase"/>
    <property type="match status" value="1"/>
</dbReference>
<dbReference type="KEGG" id="mmal:CKJ54_14050"/>
<dbReference type="GO" id="GO:0051213">
    <property type="term" value="F:dioxygenase activity"/>
    <property type="evidence" value="ECO:0007669"/>
    <property type="project" value="UniProtKB-KW"/>
</dbReference>